<comment type="caution">
    <text evidence="13">The sequence shown here is derived from an EMBL/GenBank/DDBJ whole genome shotgun (WGS) entry which is preliminary data.</text>
</comment>
<dbReference type="SUPFAM" id="SSF53474">
    <property type="entry name" value="alpha/beta-Hydrolases"/>
    <property type="match status" value="1"/>
</dbReference>
<evidence type="ECO:0000256" key="9">
    <source>
        <dbReference type="ARBA" id="ARBA00023136"/>
    </source>
</evidence>
<sequence>MERDGNAAGEAEIDLVEKAQGRDVVATAPYVQAQDFSESRPPRDHASQEPVSQGPSGKEKEAQTTPGRAPTAVSTMADDGPGFVDVNGDVGGPGHNETEADIIAVACPGADPVHTWIYDSDSDYDHVPQPDIGSRSSAWRPSPWVTRDLRNAVNIARVFLYRHRALKEGVNLKTLSEDLLAQVHQQRKGAQQSRPLFFIAHSIGGLVVKSALVRASQSSKYQGIMDNCHGVTFFGTPHRGTSYMSMPNLKESIQELLHLQATLPQSLTDEIHLNNDPLIRLHEKFVDMASELRLWSFYETQESSHSGSGDASEVQFGAPLVSVKSALLDIWQEDVYAVDSDHAHLASFGPGNSGILASYLDDLAAAVRKAAALSRAYTHVPLHLKDRVKVEVIGFYEDPDALMASTPGYAMQSSGDETSSIIRLYSTKHSFREFVNIGPDACLEERLHKAPKGQRSKRRAKLEPGRSPDIVVTSPQERPALLKVQALSEPTIRPPSPESIASVSTTVSDPALPFGSARGGIEHHTIDLSPKRRAEILINEHELRGTAGFSRPDPQLRKFMWIHLPFNNPVWVRELFDTLEGTRKEQNWDFSRLFDYDNWASKQIQNRNSESQPAYLKPICKYLSAADRGASPRIPSPFFGPTAPLKFTPNCLYLYLPYLHFDTYRSMIRRRKLIRDRRNHGRAKPVPQEVADQESLELKMIWEYIGYDPPLNCRRTLDQFGHHSLRETDARDDDQMLYKLTKKDSPLPWNKSSDNSSTRSLLGTKGSELGSRDGSNEDLRHEYELELRDGYVLMVDQLWLWSVDTTTLTTCFGKRESSPTEGTLFQQADLRNSVYNELNGDLTGRTENTLDLAALIVWHAVIVLLDRSSHPDLEIFRLFDEAIGMLAERMTLNMKQFRIHALNLMSEEDEEDSDESETEGESPAAIKKRHRREIERAERENRENTSALLELRDLEDELTTLQKLFETQEATIKQMREIYKKEFNHITKNGQYYLEEALEYLDDYKQQTSEMLKRVDTTRNDYEKMLEMVQRQAQVDEVRWSRLQAELASSQNLSVMIFTTFTVIFLPLTFFTGLFGMNTIEWQENVPSLRDIGAISLPASVLLIVLSLVAAFNWRVQTLVKRVYKALKNSWKIIKTLYSERLEPDSRKEAKRRRRDEKKRRKAAEMKQQNDQAYDFWAMVKKQQSDMRYQIPDQNVNNTASGGDLASRKRT</sequence>
<dbReference type="RefSeq" id="XP_070917672.1">
    <property type="nucleotide sequence ID" value="XM_071061571.1"/>
</dbReference>
<evidence type="ECO:0000256" key="6">
    <source>
        <dbReference type="ARBA" id="ARBA00022824"/>
    </source>
</evidence>
<evidence type="ECO:0000256" key="5">
    <source>
        <dbReference type="ARBA" id="ARBA00022692"/>
    </source>
</evidence>
<feature type="compositionally biased region" description="Basic and acidic residues" evidence="10">
    <location>
        <begin position="37"/>
        <end position="47"/>
    </location>
</feature>
<dbReference type="PANTHER" id="PTHR48182">
    <property type="entry name" value="PROTEIN SERAC1"/>
    <property type="match status" value="1"/>
</dbReference>
<dbReference type="InterPro" id="IPR007751">
    <property type="entry name" value="DUF676_lipase-like"/>
</dbReference>
<dbReference type="InterPro" id="IPR029058">
    <property type="entry name" value="AB_hydrolase_fold"/>
</dbReference>
<keyword evidence="9 11" id="KW-0472">Membrane</keyword>
<dbReference type="Pfam" id="PF01544">
    <property type="entry name" value="CorA"/>
    <property type="match status" value="1"/>
</dbReference>
<feature type="compositionally biased region" description="Polar residues" evidence="10">
    <location>
        <begin position="1192"/>
        <end position="1201"/>
    </location>
</feature>
<name>A0ABQ0GDX9_9PEZI</name>
<gene>
    <name evidence="13" type="ORF">MFIFM68171_06151</name>
</gene>
<evidence type="ECO:0000256" key="11">
    <source>
        <dbReference type="SAM" id="Phobius"/>
    </source>
</evidence>
<evidence type="ECO:0000256" key="1">
    <source>
        <dbReference type="ARBA" id="ARBA00004141"/>
    </source>
</evidence>
<dbReference type="InterPro" id="IPR045863">
    <property type="entry name" value="CorA_TM1_TM2"/>
</dbReference>
<proteinExistence type="inferred from homology"/>
<feature type="domain" description="DUF676" evidence="12">
    <location>
        <begin position="169"/>
        <end position="282"/>
    </location>
</feature>
<keyword evidence="7 11" id="KW-1133">Transmembrane helix</keyword>
<organism evidence="13 14">
    <name type="scientific">Madurella fahalii</name>
    <dbReference type="NCBI Taxonomy" id="1157608"/>
    <lineage>
        <taxon>Eukaryota</taxon>
        <taxon>Fungi</taxon>
        <taxon>Dikarya</taxon>
        <taxon>Ascomycota</taxon>
        <taxon>Pezizomycotina</taxon>
        <taxon>Sordariomycetes</taxon>
        <taxon>Sordariomycetidae</taxon>
        <taxon>Sordariales</taxon>
        <taxon>Sordariales incertae sedis</taxon>
        <taxon>Madurella</taxon>
    </lineage>
</organism>
<evidence type="ECO:0000256" key="4">
    <source>
        <dbReference type="ARBA" id="ARBA00007920"/>
    </source>
</evidence>
<dbReference type="Gene3D" id="3.40.50.1820">
    <property type="entry name" value="alpha/beta hydrolase"/>
    <property type="match status" value="1"/>
</dbReference>
<feature type="compositionally biased region" description="Basic residues" evidence="10">
    <location>
        <begin position="1149"/>
        <end position="1162"/>
    </location>
</feature>
<comment type="subcellular location">
    <subcellularLocation>
        <location evidence="3">Endoplasmic reticulum</location>
    </subcellularLocation>
    <subcellularLocation>
        <location evidence="1">Membrane</location>
        <topology evidence="1">Multi-pass membrane protein</topology>
    </subcellularLocation>
    <subcellularLocation>
        <location evidence="2">Mitochondrion</location>
    </subcellularLocation>
</comment>
<feature type="region of interest" description="Disordered" evidence="10">
    <location>
        <begin position="1188"/>
        <end position="1211"/>
    </location>
</feature>
<feature type="region of interest" description="Disordered" evidence="10">
    <location>
        <begin position="1145"/>
        <end position="1169"/>
    </location>
</feature>
<accession>A0ABQ0GDX9</accession>
<feature type="region of interest" description="Disordered" evidence="10">
    <location>
        <begin position="447"/>
        <end position="472"/>
    </location>
</feature>
<feature type="compositionally biased region" description="Basic residues" evidence="10">
    <location>
        <begin position="449"/>
        <end position="460"/>
    </location>
</feature>
<feature type="transmembrane region" description="Helical" evidence="11">
    <location>
        <begin position="1095"/>
        <end position="1114"/>
    </location>
</feature>
<feature type="compositionally biased region" description="Acidic residues" evidence="10">
    <location>
        <begin position="908"/>
        <end position="920"/>
    </location>
</feature>
<dbReference type="Proteomes" id="UP001628179">
    <property type="component" value="Unassembled WGS sequence"/>
</dbReference>
<evidence type="ECO:0000313" key="13">
    <source>
        <dbReference type="EMBL" id="GAB1315941.1"/>
    </source>
</evidence>
<evidence type="ECO:0000259" key="12">
    <source>
        <dbReference type="Pfam" id="PF05057"/>
    </source>
</evidence>
<dbReference type="InterPro" id="IPR052374">
    <property type="entry name" value="SERAC1"/>
</dbReference>
<dbReference type="EMBL" id="BAAFSV010000003">
    <property type="protein sequence ID" value="GAB1315941.1"/>
    <property type="molecule type" value="Genomic_DNA"/>
</dbReference>
<reference evidence="13 14" key="1">
    <citation type="submission" date="2024-09" db="EMBL/GenBank/DDBJ databases">
        <title>Itraconazole resistance in Madurella fahalii resulting from another homologue of gene encoding cytochrome P450 14-alpha sterol demethylase (CYP51).</title>
        <authorList>
            <person name="Yoshioka I."/>
            <person name="Fahal A.H."/>
            <person name="Kaneko S."/>
            <person name="Yaguchi T."/>
        </authorList>
    </citation>
    <scope>NUCLEOTIDE SEQUENCE [LARGE SCALE GENOMIC DNA]</scope>
    <source>
        <strain evidence="13 14">IFM 68171</strain>
    </source>
</reference>
<comment type="similarity">
    <text evidence="4">Belongs to the putative lipase ROG1 family.</text>
</comment>
<evidence type="ECO:0000256" key="3">
    <source>
        <dbReference type="ARBA" id="ARBA00004240"/>
    </source>
</evidence>
<dbReference type="Gene3D" id="1.20.58.340">
    <property type="entry name" value="Magnesium transport protein CorA, transmembrane region"/>
    <property type="match status" value="1"/>
</dbReference>
<keyword evidence="14" id="KW-1185">Reference proteome</keyword>
<protein>
    <submittedName>
        <fullName evidence="13">DUF676 domain-containing protein</fullName>
    </submittedName>
</protein>
<keyword evidence="5 11" id="KW-0812">Transmembrane</keyword>
<dbReference type="SUPFAM" id="SSF144083">
    <property type="entry name" value="Magnesium transport protein CorA, transmembrane region"/>
    <property type="match status" value="1"/>
</dbReference>
<feature type="compositionally biased region" description="Basic and acidic residues" evidence="10">
    <location>
        <begin position="932"/>
        <end position="942"/>
    </location>
</feature>
<feature type="region of interest" description="Disordered" evidence="10">
    <location>
        <begin position="908"/>
        <end position="942"/>
    </location>
</feature>
<dbReference type="GeneID" id="98176894"/>
<evidence type="ECO:0000256" key="10">
    <source>
        <dbReference type="SAM" id="MobiDB-lite"/>
    </source>
</evidence>
<evidence type="ECO:0000256" key="8">
    <source>
        <dbReference type="ARBA" id="ARBA00023128"/>
    </source>
</evidence>
<dbReference type="InterPro" id="IPR002523">
    <property type="entry name" value="MgTranspt_CorA/ZnTranspt_ZntB"/>
</dbReference>
<evidence type="ECO:0000256" key="7">
    <source>
        <dbReference type="ARBA" id="ARBA00022989"/>
    </source>
</evidence>
<feature type="region of interest" description="Disordered" evidence="10">
    <location>
        <begin position="1"/>
        <end position="96"/>
    </location>
</feature>
<dbReference type="Pfam" id="PF05057">
    <property type="entry name" value="DUF676"/>
    <property type="match status" value="1"/>
</dbReference>
<dbReference type="PANTHER" id="PTHR48182:SF2">
    <property type="entry name" value="PROTEIN SERAC1"/>
    <property type="match status" value="1"/>
</dbReference>
<evidence type="ECO:0000256" key="2">
    <source>
        <dbReference type="ARBA" id="ARBA00004173"/>
    </source>
</evidence>
<evidence type="ECO:0000313" key="14">
    <source>
        <dbReference type="Proteomes" id="UP001628179"/>
    </source>
</evidence>
<keyword evidence="8" id="KW-0496">Mitochondrion</keyword>
<feature type="transmembrane region" description="Helical" evidence="11">
    <location>
        <begin position="1053"/>
        <end position="1075"/>
    </location>
</feature>
<feature type="region of interest" description="Disordered" evidence="10">
    <location>
        <begin position="748"/>
        <end position="776"/>
    </location>
</feature>
<keyword evidence="6" id="KW-0256">Endoplasmic reticulum</keyword>
<feature type="compositionally biased region" description="Polar residues" evidence="10">
    <location>
        <begin position="750"/>
        <end position="761"/>
    </location>
</feature>